<proteinExistence type="predicted"/>
<feature type="transmembrane region" description="Helical" evidence="1">
    <location>
        <begin position="15"/>
        <end position="38"/>
    </location>
</feature>
<keyword evidence="1" id="KW-0472">Membrane</keyword>
<dbReference type="Pfam" id="PF10617">
    <property type="entry name" value="DUF2474"/>
    <property type="match status" value="1"/>
</dbReference>
<dbReference type="Proteomes" id="UP001139451">
    <property type="component" value="Unassembled WGS sequence"/>
</dbReference>
<name>A0A9X2HSW6_9SPHN</name>
<dbReference type="RefSeq" id="WP_254296779.1">
    <property type="nucleotide sequence ID" value="NZ_JAMLDX010000025.1"/>
</dbReference>
<protein>
    <submittedName>
        <fullName evidence="2">DUF2474 domain-containing protein</fullName>
    </submittedName>
</protein>
<evidence type="ECO:0000256" key="1">
    <source>
        <dbReference type="SAM" id="Phobius"/>
    </source>
</evidence>
<dbReference type="AlphaFoldDB" id="A0A9X2HSW6"/>
<organism evidence="2 3">
    <name type="scientific">Sphingomonas tagetis</name>
    <dbReference type="NCBI Taxonomy" id="2949092"/>
    <lineage>
        <taxon>Bacteria</taxon>
        <taxon>Pseudomonadati</taxon>
        <taxon>Pseudomonadota</taxon>
        <taxon>Alphaproteobacteria</taxon>
        <taxon>Sphingomonadales</taxon>
        <taxon>Sphingomonadaceae</taxon>
        <taxon>Sphingomonas</taxon>
    </lineage>
</organism>
<comment type="caution">
    <text evidence="2">The sequence shown here is derived from an EMBL/GenBank/DDBJ whole genome shotgun (WGS) entry which is preliminary data.</text>
</comment>
<sequence length="40" mass="4476">MTADTPGPLWKRLTWLVAIWGASVAALGAVAMLIRWWLRP</sequence>
<dbReference type="EMBL" id="JAMLDX010000025">
    <property type="protein sequence ID" value="MCP3732888.1"/>
    <property type="molecule type" value="Genomic_DNA"/>
</dbReference>
<keyword evidence="1" id="KW-0812">Transmembrane</keyword>
<dbReference type="InterPro" id="IPR018895">
    <property type="entry name" value="DUF2474"/>
</dbReference>
<accession>A0A9X2HSW6</accession>
<keyword evidence="3" id="KW-1185">Reference proteome</keyword>
<evidence type="ECO:0000313" key="3">
    <source>
        <dbReference type="Proteomes" id="UP001139451"/>
    </source>
</evidence>
<gene>
    <name evidence="2" type="ORF">M9978_20935</name>
</gene>
<keyword evidence="1" id="KW-1133">Transmembrane helix</keyword>
<evidence type="ECO:0000313" key="2">
    <source>
        <dbReference type="EMBL" id="MCP3732888.1"/>
    </source>
</evidence>
<reference evidence="2" key="1">
    <citation type="submission" date="2022-05" db="EMBL/GenBank/DDBJ databases">
        <title>Sphingomonas sp. strain MG17 Genome sequencing and assembly.</title>
        <authorList>
            <person name="Kim I."/>
        </authorList>
    </citation>
    <scope>NUCLEOTIDE SEQUENCE</scope>
    <source>
        <strain evidence="2">MG17</strain>
    </source>
</reference>